<dbReference type="InterPro" id="IPR000073">
    <property type="entry name" value="AB_hydrolase_1"/>
</dbReference>
<evidence type="ECO:0000313" key="3">
    <source>
        <dbReference type="Proteomes" id="UP001597402"/>
    </source>
</evidence>
<sequence length="257" mass="27499">METTTAADGTTLAYDRAGRGPALVFVPGVFNLRDTCAPIAALLADEFTCFTYDRRARGDSSNTPPYAVEREVEDLRAMMDVAGGRATVFGYSSGAILALRAAADGLPIDRLFLYEPPFRFDDEPSAPAADLPRRLQRMVDEGRPADVVTTFQLEAIGLPPDVVAGIRQAPFFPQLEAMAQSVVHDATITRTMPVPTPAMAAVEVPTVVMRGGRTWPQLAVATERLAALLPNATLRVLPDAADHHLEPGSTAAAIRDA</sequence>
<dbReference type="InterPro" id="IPR029058">
    <property type="entry name" value="AB_hydrolase_fold"/>
</dbReference>
<reference evidence="3" key="1">
    <citation type="journal article" date="2019" name="Int. J. Syst. Evol. Microbiol.">
        <title>The Global Catalogue of Microorganisms (GCM) 10K type strain sequencing project: providing services to taxonomists for standard genome sequencing and annotation.</title>
        <authorList>
            <consortium name="The Broad Institute Genomics Platform"/>
            <consortium name="The Broad Institute Genome Sequencing Center for Infectious Disease"/>
            <person name="Wu L."/>
            <person name="Ma J."/>
        </authorList>
    </citation>
    <scope>NUCLEOTIDE SEQUENCE [LARGE SCALE GENOMIC DNA]</scope>
    <source>
        <strain evidence="3">JCM 3338</strain>
    </source>
</reference>
<evidence type="ECO:0000259" key="1">
    <source>
        <dbReference type="Pfam" id="PF12697"/>
    </source>
</evidence>
<dbReference type="Proteomes" id="UP001597402">
    <property type="component" value="Unassembled WGS sequence"/>
</dbReference>
<name>A0ABW4X4F5_9ACTN</name>
<dbReference type="PANTHER" id="PTHR43798">
    <property type="entry name" value="MONOACYLGLYCEROL LIPASE"/>
    <property type="match status" value="1"/>
</dbReference>
<protein>
    <submittedName>
        <fullName evidence="2">Alpha/beta fold hydrolase</fullName>
    </submittedName>
</protein>
<evidence type="ECO:0000313" key="2">
    <source>
        <dbReference type="EMBL" id="MFD2090261.1"/>
    </source>
</evidence>
<proteinExistence type="predicted"/>
<comment type="caution">
    <text evidence="2">The sequence shown here is derived from an EMBL/GenBank/DDBJ whole genome shotgun (WGS) entry which is preliminary data.</text>
</comment>
<dbReference type="Pfam" id="PF12697">
    <property type="entry name" value="Abhydrolase_6"/>
    <property type="match status" value="1"/>
</dbReference>
<dbReference type="InterPro" id="IPR050266">
    <property type="entry name" value="AB_hydrolase_sf"/>
</dbReference>
<gene>
    <name evidence="2" type="ORF">ACFSHS_01620</name>
</gene>
<keyword evidence="2" id="KW-0378">Hydrolase</keyword>
<keyword evidence="3" id="KW-1185">Reference proteome</keyword>
<dbReference type="EMBL" id="JBHUHP010000001">
    <property type="protein sequence ID" value="MFD2090261.1"/>
    <property type="molecule type" value="Genomic_DNA"/>
</dbReference>
<dbReference type="RefSeq" id="WP_376870915.1">
    <property type="nucleotide sequence ID" value="NZ_JBHUHP010000001.1"/>
</dbReference>
<feature type="domain" description="AB hydrolase-1" evidence="1">
    <location>
        <begin position="23"/>
        <end position="252"/>
    </location>
</feature>
<dbReference type="Gene3D" id="3.40.50.1820">
    <property type="entry name" value="alpha/beta hydrolase"/>
    <property type="match status" value="1"/>
</dbReference>
<dbReference type="PANTHER" id="PTHR43798:SF33">
    <property type="entry name" value="HYDROLASE, PUTATIVE (AFU_ORTHOLOGUE AFUA_2G14860)-RELATED"/>
    <property type="match status" value="1"/>
</dbReference>
<organism evidence="2 3">
    <name type="scientific">Blastococcus deserti</name>
    <dbReference type="NCBI Taxonomy" id="2259033"/>
    <lineage>
        <taxon>Bacteria</taxon>
        <taxon>Bacillati</taxon>
        <taxon>Actinomycetota</taxon>
        <taxon>Actinomycetes</taxon>
        <taxon>Geodermatophilales</taxon>
        <taxon>Geodermatophilaceae</taxon>
        <taxon>Blastococcus</taxon>
    </lineage>
</organism>
<dbReference type="SUPFAM" id="SSF53474">
    <property type="entry name" value="alpha/beta-Hydrolases"/>
    <property type="match status" value="1"/>
</dbReference>
<accession>A0ABW4X4F5</accession>
<dbReference type="GO" id="GO:0016787">
    <property type="term" value="F:hydrolase activity"/>
    <property type="evidence" value="ECO:0007669"/>
    <property type="project" value="UniProtKB-KW"/>
</dbReference>